<feature type="transmembrane region" description="Helical" evidence="1">
    <location>
        <begin position="124"/>
        <end position="147"/>
    </location>
</feature>
<evidence type="ECO:0000313" key="2">
    <source>
        <dbReference type="EMBL" id="CUR61889.1"/>
    </source>
</evidence>
<dbReference type="AlphaFoldDB" id="A0A2P2CIT4"/>
<evidence type="ECO:0000256" key="1">
    <source>
        <dbReference type="SAM" id="Phobius"/>
    </source>
</evidence>
<keyword evidence="1" id="KW-1133">Transmembrane helix</keyword>
<feature type="transmembrane region" description="Helical" evidence="1">
    <location>
        <begin position="52"/>
        <end position="72"/>
    </location>
</feature>
<feature type="transmembrane region" description="Helical" evidence="1">
    <location>
        <begin position="159"/>
        <end position="181"/>
    </location>
</feature>
<reference evidence="2" key="1">
    <citation type="submission" date="2015-08" db="EMBL/GenBank/DDBJ databases">
        <authorList>
            <person name="Babu N.S."/>
            <person name="Beckwith C.J."/>
            <person name="Beseler K.G."/>
            <person name="Brison A."/>
            <person name="Carone J.V."/>
            <person name="Caskin T.P."/>
            <person name="Diamond M."/>
            <person name="Durham M.E."/>
            <person name="Foxe J.M."/>
            <person name="Go M."/>
            <person name="Henderson B.A."/>
            <person name="Jones I.B."/>
            <person name="McGettigan J.A."/>
            <person name="Micheletti S.J."/>
            <person name="Nasrallah M.E."/>
            <person name="Ortiz D."/>
            <person name="Piller C.R."/>
            <person name="Privatt S.R."/>
            <person name="Schneider S.L."/>
            <person name="Sharp S."/>
            <person name="Smith T.C."/>
            <person name="Stanton J.D."/>
            <person name="Ullery H.E."/>
            <person name="Wilson R.J."/>
            <person name="Serrano M.G."/>
            <person name="Buck G."/>
            <person name="Lee V."/>
            <person name="Wang Y."/>
            <person name="Carvalho R."/>
            <person name="Voegtly L."/>
            <person name="Shi R."/>
            <person name="Duckworth R."/>
            <person name="Johnson A."/>
            <person name="Loviza R."/>
            <person name="Walstead R."/>
            <person name="Shah Z."/>
            <person name="Kiflezghi M."/>
            <person name="Wade K."/>
            <person name="Ball S.L."/>
            <person name="Bradley K.W."/>
            <person name="Asai D.J."/>
            <person name="Bowman C.A."/>
            <person name="Russell D.A."/>
            <person name="Pope W.H."/>
            <person name="Jacobs-Sera D."/>
            <person name="Hendrix R.W."/>
            <person name="Hatfull G.F."/>
        </authorList>
    </citation>
    <scope>NUCLEOTIDE SEQUENCE</scope>
</reference>
<dbReference type="EMBL" id="CZKB01000025">
    <property type="protein sequence ID" value="CUR61889.1"/>
    <property type="molecule type" value="Genomic_DNA"/>
</dbReference>
<feature type="transmembrane region" description="Helical" evidence="1">
    <location>
        <begin position="257"/>
        <end position="277"/>
    </location>
</feature>
<keyword evidence="1" id="KW-0472">Membrane</keyword>
<keyword evidence="1" id="KW-0812">Transmembrane</keyword>
<accession>A0A2P2CIT4</accession>
<sequence length="289" mass="30878">MSRQHAAQRDAAVVRPLRVLLVVAAFLVFLAGLQLTVFTTRTDEWFSWTIDVPMTAVFLGAAYWSSAVLELAGARSAGWGRARLTVWAVLVFTTLTFVVTMAHLDRFHLGADQPASARLVTWGWLAIYAGVPLAMVTGLVIQARVAAEVGDGVRRPLPAALRWLLLGLGIVLLGSGVALLLDPEWAAQAWSWPLTPLTGRAVGAWLVGLGWAAAHARLIDDAERVRPLGLTGVAFVVLEGVALARHGDALDWGGWQAAAYVAGLGWIAAVSVWILLLRGGDATGRGRSR</sequence>
<feature type="transmembrane region" description="Helical" evidence="1">
    <location>
        <begin position="201"/>
        <end position="219"/>
    </location>
</feature>
<organism evidence="2">
    <name type="scientific">metagenome</name>
    <dbReference type="NCBI Taxonomy" id="256318"/>
    <lineage>
        <taxon>unclassified sequences</taxon>
        <taxon>metagenomes</taxon>
    </lineage>
</organism>
<feature type="transmembrane region" description="Helical" evidence="1">
    <location>
        <begin position="228"/>
        <end position="245"/>
    </location>
</feature>
<protein>
    <submittedName>
        <fullName evidence="2">Uncharacterized protein</fullName>
    </submittedName>
</protein>
<feature type="transmembrane region" description="Helical" evidence="1">
    <location>
        <begin position="20"/>
        <end position="40"/>
    </location>
</feature>
<name>A0A2P2CIT4_9ZZZZ</name>
<proteinExistence type="predicted"/>
<feature type="transmembrane region" description="Helical" evidence="1">
    <location>
        <begin position="84"/>
        <end position="104"/>
    </location>
</feature>
<gene>
    <name evidence="2" type="ORF">NOCA150189</name>
</gene>